<keyword evidence="2" id="KW-1185">Reference proteome</keyword>
<dbReference type="AlphaFoldDB" id="A0A4C1TPJ0"/>
<dbReference type="OrthoDB" id="7460492at2759"/>
<evidence type="ECO:0000313" key="1">
    <source>
        <dbReference type="EMBL" id="GBP15887.1"/>
    </source>
</evidence>
<dbReference type="Proteomes" id="UP000299102">
    <property type="component" value="Unassembled WGS sequence"/>
</dbReference>
<dbReference type="EMBL" id="BGZK01000075">
    <property type="protein sequence ID" value="GBP15887.1"/>
    <property type="molecule type" value="Genomic_DNA"/>
</dbReference>
<accession>A0A4C1TPJ0</accession>
<evidence type="ECO:0000313" key="2">
    <source>
        <dbReference type="Proteomes" id="UP000299102"/>
    </source>
</evidence>
<organism evidence="1 2">
    <name type="scientific">Eumeta variegata</name>
    <name type="common">Bagworm moth</name>
    <name type="synonym">Eumeta japonica</name>
    <dbReference type="NCBI Taxonomy" id="151549"/>
    <lineage>
        <taxon>Eukaryota</taxon>
        <taxon>Metazoa</taxon>
        <taxon>Ecdysozoa</taxon>
        <taxon>Arthropoda</taxon>
        <taxon>Hexapoda</taxon>
        <taxon>Insecta</taxon>
        <taxon>Pterygota</taxon>
        <taxon>Neoptera</taxon>
        <taxon>Endopterygota</taxon>
        <taxon>Lepidoptera</taxon>
        <taxon>Glossata</taxon>
        <taxon>Ditrysia</taxon>
        <taxon>Tineoidea</taxon>
        <taxon>Psychidae</taxon>
        <taxon>Oiketicinae</taxon>
        <taxon>Eumeta</taxon>
    </lineage>
</organism>
<reference evidence="1 2" key="1">
    <citation type="journal article" date="2019" name="Commun. Biol.">
        <title>The bagworm genome reveals a unique fibroin gene that provides high tensile strength.</title>
        <authorList>
            <person name="Kono N."/>
            <person name="Nakamura H."/>
            <person name="Ohtoshi R."/>
            <person name="Tomita M."/>
            <person name="Numata K."/>
            <person name="Arakawa K."/>
        </authorList>
    </citation>
    <scope>NUCLEOTIDE SEQUENCE [LARGE SCALE GENOMIC DNA]</scope>
</reference>
<name>A0A4C1TPJ0_EUMVA</name>
<comment type="caution">
    <text evidence="1">The sequence shown here is derived from an EMBL/GenBank/DDBJ whole genome shotgun (WGS) entry which is preliminary data.</text>
</comment>
<dbReference type="PANTHER" id="PTHR33939:SF1">
    <property type="entry name" value="DUF4371 DOMAIN-CONTAINING PROTEIN"/>
    <property type="match status" value="1"/>
</dbReference>
<dbReference type="PANTHER" id="PTHR33939">
    <property type="entry name" value="PROTEIN CBG22215"/>
    <property type="match status" value="1"/>
</dbReference>
<proteinExistence type="predicted"/>
<protein>
    <submittedName>
        <fullName evidence="1">Uncharacterized protein</fullName>
    </submittedName>
</protein>
<sequence>MLKGKVLKRQTREYVLRLHEYFEKESPNGGPLIPVTQARDRVAATLGISAPTLAKITKEGFGSSGMEQNKLSTPKKKRQPCKANKKYEIINWFLDNGEEVDESLLKVELLKILKTKKQPKQCLIDEMAAEHGHTVLRIPPYHC</sequence>
<gene>
    <name evidence="1" type="ORF">EVAR_12479_1</name>
</gene>